<protein>
    <submittedName>
        <fullName evidence="1">Uncharacterized protein</fullName>
    </submittedName>
</protein>
<keyword evidence="2" id="KW-1185">Reference proteome</keyword>
<dbReference type="Proteomes" id="UP000058925">
    <property type="component" value="Chromosome"/>
</dbReference>
<gene>
    <name evidence="1" type="ORF">NMY3_03456</name>
</gene>
<evidence type="ECO:0000313" key="1">
    <source>
        <dbReference type="EMBL" id="ALI37638.1"/>
    </source>
</evidence>
<dbReference type="KEGG" id="taa:NMY3_03456"/>
<dbReference type="RefSeq" id="WP_196816674.1">
    <property type="nucleotide sequence ID" value="NZ_CP012850.1"/>
</dbReference>
<name>A0A654M1L3_9ARCH</name>
<dbReference type="EMBL" id="CP012850">
    <property type="protein sequence ID" value="ALI37638.1"/>
    <property type="molecule type" value="Genomic_DNA"/>
</dbReference>
<dbReference type="GeneID" id="60423289"/>
<evidence type="ECO:0000313" key="2">
    <source>
        <dbReference type="Proteomes" id="UP000058925"/>
    </source>
</evidence>
<dbReference type="OrthoDB" id="13753at2157"/>
<dbReference type="AlphaFoldDB" id="A0A654M1L3"/>
<reference evidence="2" key="1">
    <citation type="submission" date="2015-10" db="EMBL/GenBank/DDBJ databases">
        <title>Niche specialization of a soil ammonia-oxidizing archaeon, Candidatus Nitrosocosmicus oleophilus.</title>
        <authorList>
            <person name="Jung M.-Y."/>
            <person name="Rhee S.-K."/>
        </authorList>
    </citation>
    <scope>NUCLEOTIDE SEQUENCE [LARGE SCALE GENOMIC DNA]</scope>
    <source>
        <strain evidence="2">MY3</strain>
    </source>
</reference>
<sequence>MDDFISQDNWLGVWMNIGSGLYGPATNVTPNGEKHWPPLNERARTEYMDKLWLDECSAERMFLSWLTKCKHYTAEYYED</sequence>
<accession>A0A654M1L3</accession>
<proteinExistence type="predicted"/>
<organism evidence="1 2">
    <name type="scientific">Candidatus Nitrosocosmicus oleophilus</name>
    <dbReference type="NCBI Taxonomy" id="1353260"/>
    <lineage>
        <taxon>Archaea</taxon>
        <taxon>Nitrososphaerota</taxon>
        <taxon>Nitrososphaeria</taxon>
        <taxon>Nitrososphaerales</taxon>
        <taxon>Nitrososphaeraceae</taxon>
        <taxon>Candidatus Nitrosocosmicus</taxon>
    </lineage>
</organism>